<organism evidence="2 3">
    <name type="scientific">Mytilus coruscus</name>
    <name type="common">Sea mussel</name>
    <dbReference type="NCBI Taxonomy" id="42192"/>
    <lineage>
        <taxon>Eukaryota</taxon>
        <taxon>Metazoa</taxon>
        <taxon>Spiralia</taxon>
        <taxon>Lophotrochozoa</taxon>
        <taxon>Mollusca</taxon>
        <taxon>Bivalvia</taxon>
        <taxon>Autobranchia</taxon>
        <taxon>Pteriomorphia</taxon>
        <taxon>Mytilida</taxon>
        <taxon>Mytiloidea</taxon>
        <taxon>Mytilidae</taxon>
        <taxon>Mytilinae</taxon>
        <taxon>Mytilus</taxon>
    </lineage>
</organism>
<reference evidence="2 3" key="1">
    <citation type="submission" date="2020-06" db="EMBL/GenBank/DDBJ databases">
        <authorList>
            <person name="Li R."/>
            <person name="Bekaert M."/>
        </authorList>
    </citation>
    <scope>NUCLEOTIDE SEQUENCE [LARGE SCALE GENOMIC DNA]</scope>
    <source>
        <strain evidence="3">wild</strain>
    </source>
</reference>
<dbReference type="PANTHER" id="PTHR10773">
    <property type="entry name" value="DNA-DIRECTED RNA POLYMERASES I, II, AND III SUBUNIT RPABC2"/>
    <property type="match status" value="1"/>
</dbReference>
<sequence length="263" mass="30887">MQKTTEEQNEETGFDTNANDEKIRSRKRKKQSELWKQNLRKRRRQSGMEYINTRGNTQRKREVKIGTKDCNDGCRFKCKISSALLKILEKVLEDFPTLETITLWSDSCIPQNRNSMVATALQHFMRSDRSYSLKSVEHKFSEPGHSSIQEVDCVHSHIEKALNLSEIFSPVSFLRMLTRVRKRSMKVIRLQPEHFFNFQEASHTFKYNSVPFTKIKHIKLEVKKPLQVLYKVSFSDESFKEVSIVAHNTRKKQLLLSCQILIC</sequence>
<evidence type="ECO:0000313" key="3">
    <source>
        <dbReference type="Proteomes" id="UP000507470"/>
    </source>
</evidence>
<gene>
    <name evidence="2" type="ORF">MCOR_44278</name>
</gene>
<dbReference type="AlphaFoldDB" id="A0A6J8DTB0"/>
<dbReference type="Proteomes" id="UP000507470">
    <property type="component" value="Unassembled WGS sequence"/>
</dbReference>
<dbReference type="OrthoDB" id="6750148at2759"/>
<feature type="region of interest" description="Disordered" evidence="1">
    <location>
        <begin position="1"/>
        <end position="35"/>
    </location>
</feature>
<evidence type="ECO:0000313" key="2">
    <source>
        <dbReference type="EMBL" id="CAC5411155.1"/>
    </source>
</evidence>
<accession>A0A6J8DTB0</accession>
<protein>
    <submittedName>
        <fullName evidence="2">Uncharacterized protein</fullName>
    </submittedName>
</protein>
<dbReference type="PANTHER" id="PTHR10773:SF19">
    <property type="match status" value="1"/>
</dbReference>
<proteinExistence type="predicted"/>
<dbReference type="EMBL" id="CACVKT020007831">
    <property type="protein sequence ID" value="CAC5411155.1"/>
    <property type="molecule type" value="Genomic_DNA"/>
</dbReference>
<keyword evidence="3" id="KW-1185">Reference proteome</keyword>
<evidence type="ECO:0000256" key="1">
    <source>
        <dbReference type="SAM" id="MobiDB-lite"/>
    </source>
</evidence>
<name>A0A6J8DTB0_MYTCO</name>